<evidence type="ECO:0000256" key="5">
    <source>
        <dbReference type="ARBA" id="ARBA00023136"/>
    </source>
</evidence>
<comment type="subcellular location">
    <subcellularLocation>
        <location evidence="1 7">Cell outer membrane</location>
        <topology evidence="1 7">Multi-pass membrane protein</topology>
    </subcellularLocation>
</comment>
<keyword evidence="3 7" id="KW-1134">Transmembrane beta strand</keyword>
<dbReference type="InterPro" id="IPR008969">
    <property type="entry name" value="CarboxyPept-like_regulatory"/>
</dbReference>
<dbReference type="Gene3D" id="2.170.130.10">
    <property type="entry name" value="TonB-dependent receptor, plug domain"/>
    <property type="match status" value="1"/>
</dbReference>
<evidence type="ECO:0000313" key="10">
    <source>
        <dbReference type="EMBL" id="MFD2519831.1"/>
    </source>
</evidence>
<dbReference type="Pfam" id="PF07715">
    <property type="entry name" value="Plug"/>
    <property type="match status" value="1"/>
</dbReference>
<evidence type="ECO:0000256" key="2">
    <source>
        <dbReference type="ARBA" id="ARBA00022448"/>
    </source>
</evidence>
<evidence type="ECO:0000256" key="6">
    <source>
        <dbReference type="ARBA" id="ARBA00023237"/>
    </source>
</evidence>
<accession>A0ABW5J4U5</accession>
<dbReference type="SUPFAM" id="SSF49464">
    <property type="entry name" value="Carboxypeptidase regulatory domain-like"/>
    <property type="match status" value="1"/>
</dbReference>
<comment type="similarity">
    <text evidence="7">Belongs to the TonB-dependent receptor family.</text>
</comment>
<dbReference type="Gene3D" id="2.40.170.20">
    <property type="entry name" value="TonB-dependent receptor, beta-barrel domain"/>
    <property type="match status" value="1"/>
</dbReference>
<evidence type="ECO:0000256" key="3">
    <source>
        <dbReference type="ARBA" id="ARBA00022452"/>
    </source>
</evidence>
<dbReference type="NCBIfam" id="TIGR04056">
    <property type="entry name" value="OMP_RagA_SusC"/>
    <property type="match status" value="1"/>
</dbReference>
<evidence type="ECO:0000256" key="8">
    <source>
        <dbReference type="SAM" id="SignalP"/>
    </source>
</evidence>
<feature type="domain" description="TonB-dependent receptor plug" evidence="9">
    <location>
        <begin position="128"/>
        <end position="250"/>
    </location>
</feature>
<comment type="caution">
    <text evidence="10">The sequence shown here is derived from an EMBL/GenBank/DDBJ whole genome shotgun (WGS) entry which is preliminary data.</text>
</comment>
<dbReference type="InterPro" id="IPR039426">
    <property type="entry name" value="TonB-dep_rcpt-like"/>
</dbReference>
<evidence type="ECO:0000313" key="11">
    <source>
        <dbReference type="Proteomes" id="UP001597510"/>
    </source>
</evidence>
<dbReference type="Pfam" id="PF13715">
    <property type="entry name" value="CarbopepD_reg_2"/>
    <property type="match status" value="1"/>
</dbReference>
<organism evidence="10 11">
    <name type="scientific">Emticicia soli</name>
    <dbReference type="NCBI Taxonomy" id="2027878"/>
    <lineage>
        <taxon>Bacteria</taxon>
        <taxon>Pseudomonadati</taxon>
        <taxon>Bacteroidota</taxon>
        <taxon>Cytophagia</taxon>
        <taxon>Cytophagales</taxon>
        <taxon>Leadbetterellaceae</taxon>
        <taxon>Emticicia</taxon>
    </lineage>
</organism>
<dbReference type="SUPFAM" id="SSF56935">
    <property type="entry name" value="Porins"/>
    <property type="match status" value="1"/>
</dbReference>
<sequence>MKLNFTLRSMLRGLVFFGILLAACAPTVWAQTRTVTGKVTSKDDGAAMPGVNILLKGSQKGTSTNASGIYSIEVSGSNPVLVFSFVGYEAAEVPVGNRSVVDLAMDLSSESLKEVVVTALGIKREEKSLGYSVGKVDGKDLSRISNENVLNAMSGKVAGVAINSTGGTGSSVSMVIRGAKSLSNDNQPLFVIDGVPIINSLNNVGQVGGDNRVDYGNAISDLNPENVESVTVLKGPSAAALYGSRAGNGVVIITTKNGSKAKKMTVNLTTNTVFDMPYRFLDMHSKFATGILPFTPDKNPYPGGVLMIDEGSAGGVGPELDKGYKAIQWNSPKDANGKPIPTELVSHPNNIRDFVQTGITTTNGISIANSNDYVNYRVAYSNMTNRGIIPGSDLFKNSLAIATSLKLSNKLRLSTNIDLSRNNSNNRPAGERGSNPLQWAYAVGQHIDINDLRDYWVPGQEGLQQRSQSIGNFNNPWFLAYEVKNAFERNRLFGNVKADYQITPELSLMARYALDSYGEKRETKIARSYTAERNGAYGIVDLKRFESNADFLATYNKNVQNFSLSLSAGGNVRNTEFSDTENKSRNGTGLIMPGLYTLQNIAPANLQYTSSMSRKLVYSLYGMANIGFKDMVFLDLTARNDWSSTLPAANRSYFYPGASLSFLVNEMFQTSSPNLNMLKLRVGVAQVGNDTNPYSLINVLANNEAWNGLTRLSKSSTILLPDLKPEISTSYEFGGDLTMFKNKLRVSGTYYVVENRNQIIPTKLPPSTGYTQKNINAGLLVSKGTEITVGGTPFEKNGWRLDLTANFYRNRTTIKELSPGIDFYTLWTDAKGGAWTYVGETIGDIYDSELVTVKDPSSPYFGYPILDENGSWQAISASNSRNKIGNFNPDFILGLQTSLSYKNFSLNMTFDWRQGGDFISQTYRYGESDLKTQRFLDNLINPNGLTGDALRNYLIDNDLVRVQGNKFNIVGGPTAEYGGYPFEYGGNTYAYGVFNPGVIAQYNEAGEITGYTENLGGPGTKIIPYGDNYPWDFSRAALFDASFIKLREVSLGYELPGNFVKRLGLQSANFSVYSRNIMLWTAAKIGIDPEMAFQPQAGVQAGTQFKQGIERYNVTPWVIPVGFKLGLTF</sequence>
<feature type="signal peptide" evidence="8">
    <location>
        <begin position="1"/>
        <end position="30"/>
    </location>
</feature>
<dbReference type="InterPro" id="IPR023996">
    <property type="entry name" value="TonB-dep_OMP_SusC/RagA"/>
</dbReference>
<dbReference type="RefSeq" id="WP_340236314.1">
    <property type="nucleotide sequence ID" value="NZ_JBBEWC010000006.1"/>
</dbReference>
<keyword evidence="2 7" id="KW-0813">Transport</keyword>
<dbReference type="PROSITE" id="PS52016">
    <property type="entry name" value="TONB_DEPENDENT_REC_3"/>
    <property type="match status" value="1"/>
</dbReference>
<feature type="chain" id="PRO_5046558836" evidence="8">
    <location>
        <begin position="31"/>
        <end position="1129"/>
    </location>
</feature>
<keyword evidence="6 7" id="KW-0998">Cell outer membrane</keyword>
<protein>
    <submittedName>
        <fullName evidence="10">SusC/RagA family TonB-linked outer membrane protein</fullName>
    </submittedName>
</protein>
<keyword evidence="5 7" id="KW-0472">Membrane</keyword>
<dbReference type="InterPro" id="IPR036942">
    <property type="entry name" value="Beta-barrel_TonB_sf"/>
</dbReference>
<name>A0ABW5J4U5_9BACT</name>
<keyword evidence="4 7" id="KW-0812">Transmembrane</keyword>
<dbReference type="EMBL" id="JBHULC010000003">
    <property type="protein sequence ID" value="MFD2519831.1"/>
    <property type="molecule type" value="Genomic_DNA"/>
</dbReference>
<evidence type="ECO:0000259" key="9">
    <source>
        <dbReference type="Pfam" id="PF07715"/>
    </source>
</evidence>
<dbReference type="Proteomes" id="UP001597510">
    <property type="component" value="Unassembled WGS sequence"/>
</dbReference>
<dbReference type="InterPro" id="IPR037066">
    <property type="entry name" value="Plug_dom_sf"/>
</dbReference>
<dbReference type="InterPro" id="IPR023997">
    <property type="entry name" value="TonB-dep_OMP_SusC/RagA_CS"/>
</dbReference>
<reference evidence="11" key="1">
    <citation type="journal article" date="2019" name="Int. J. Syst. Evol. Microbiol.">
        <title>The Global Catalogue of Microorganisms (GCM) 10K type strain sequencing project: providing services to taxonomists for standard genome sequencing and annotation.</title>
        <authorList>
            <consortium name="The Broad Institute Genomics Platform"/>
            <consortium name="The Broad Institute Genome Sequencing Center for Infectious Disease"/>
            <person name="Wu L."/>
            <person name="Ma J."/>
        </authorList>
    </citation>
    <scope>NUCLEOTIDE SEQUENCE [LARGE SCALE GENOMIC DNA]</scope>
    <source>
        <strain evidence="11">KCTC 52344</strain>
    </source>
</reference>
<dbReference type="Gene3D" id="2.60.40.1120">
    <property type="entry name" value="Carboxypeptidase-like, regulatory domain"/>
    <property type="match status" value="1"/>
</dbReference>
<gene>
    <name evidence="10" type="ORF">ACFSR2_02975</name>
</gene>
<keyword evidence="11" id="KW-1185">Reference proteome</keyword>
<dbReference type="NCBIfam" id="TIGR04057">
    <property type="entry name" value="SusC_RagA_signa"/>
    <property type="match status" value="1"/>
</dbReference>
<dbReference type="InterPro" id="IPR012910">
    <property type="entry name" value="Plug_dom"/>
</dbReference>
<evidence type="ECO:0000256" key="1">
    <source>
        <dbReference type="ARBA" id="ARBA00004571"/>
    </source>
</evidence>
<evidence type="ECO:0000256" key="7">
    <source>
        <dbReference type="PROSITE-ProRule" id="PRU01360"/>
    </source>
</evidence>
<evidence type="ECO:0000256" key="4">
    <source>
        <dbReference type="ARBA" id="ARBA00022692"/>
    </source>
</evidence>
<proteinExistence type="inferred from homology"/>
<dbReference type="PROSITE" id="PS51257">
    <property type="entry name" value="PROKAR_LIPOPROTEIN"/>
    <property type="match status" value="1"/>
</dbReference>
<keyword evidence="8" id="KW-0732">Signal</keyword>